<dbReference type="KEGG" id="qsa:O6P43_009476"/>
<feature type="region of interest" description="Disordered" evidence="1">
    <location>
        <begin position="1"/>
        <end position="33"/>
    </location>
</feature>
<dbReference type="PANTHER" id="PTHR33143">
    <property type="entry name" value="F16F4.1 PROTEIN-RELATED"/>
    <property type="match status" value="1"/>
</dbReference>
<feature type="region of interest" description="Disordered" evidence="1">
    <location>
        <begin position="85"/>
        <end position="109"/>
    </location>
</feature>
<dbReference type="GO" id="GO:0005634">
    <property type="term" value="C:nucleus"/>
    <property type="evidence" value="ECO:0007669"/>
    <property type="project" value="TreeGrafter"/>
</dbReference>
<proteinExistence type="predicted"/>
<name>A0AAD7PYC9_QUISA</name>
<gene>
    <name evidence="3" type="ORF">O6P43_009476</name>
</gene>
<dbReference type="PANTHER" id="PTHR33143:SF3">
    <property type="entry name" value="VQ MOTIF-CONTAINING PROTEIN 17-RELATED"/>
    <property type="match status" value="1"/>
</dbReference>
<protein>
    <submittedName>
        <fullName evidence="3">VQ motif-containing protein</fullName>
    </submittedName>
</protein>
<feature type="domain" description="VQ" evidence="2">
    <location>
        <begin position="45"/>
        <end position="71"/>
    </location>
</feature>
<accession>A0AAD7PYC9</accession>
<dbReference type="InterPro" id="IPR039607">
    <property type="entry name" value="VQ_8/17/18/20/21/25"/>
</dbReference>
<evidence type="ECO:0000259" key="2">
    <source>
        <dbReference type="Pfam" id="PF05678"/>
    </source>
</evidence>
<dbReference type="AlphaFoldDB" id="A0AAD7PYC9"/>
<keyword evidence="4" id="KW-1185">Reference proteome</keyword>
<reference evidence="3" key="1">
    <citation type="journal article" date="2023" name="Science">
        <title>Elucidation of the pathway for biosynthesis of saponin adjuvants from the soapbark tree.</title>
        <authorList>
            <person name="Reed J."/>
            <person name="Orme A."/>
            <person name="El-Demerdash A."/>
            <person name="Owen C."/>
            <person name="Martin L.B.B."/>
            <person name="Misra R.C."/>
            <person name="Kikuchi S."/>
            <person name="Rejzek M."/>
            <person name="Martin A.C."/>
            <person name="Harkess A."/>
            <person name="Leebens-Mack J."/>
            <person name="Louveau T."/>
            <person name="Stephenson M.J."/>
            <person name="Osbourn A."/>
        </authorList>
    </citation>
    <scope>NUCLEOTIDE SEQUENCE</scope>
    <source>
        <strain evidence="3">S10</strain>
    </source>
</reference>
<dbReference type="Pfam" id="PF05678">
    <property type="entry name" value="VQ"/>
    <property type="match status" value="1"/>
</dbReference>
<evidence type="ECO:0000313" key="4">
    <source>
        <dbReference type="Proteomes" id="UP001163823"/>
    </source>
</evidence>
<comment type="caution">
    <text evidence="3">The sequence shown here is derived from an EMBL/GenBank/DDBJ whole genome shotgun (WGS) entry which is preliminary data.</text>
</comment>
<dbReference type="EMBL" id="JARAOO010000004">
    <property type="protein sequence ID" value="KAJ7971444.1"/>
    <property type="molecule type" value="Genomic_DNA"/>
</dbReference>
<dbReference type="Proteomes" id="UP001163823">
    <property type="component" value="Chromosome 4"/>
</dbReference>
<evidence type="ECO:0000256" key="1">
    <source>
        <dbReference type="SAM" id="MobiDB-lite"/>
    </source>
</evidence>
<sequence length="203" mass="22761">MDDIMMMKKHTCRSNDSSPASSPLAMHKSSQTISKTKPKIRIIHIFAPEIIKTDVENFRELVQRLTGKPSDDSEKGCNMKKPRVVAGGRRNHHQESITKGSTSSVHGYDDQMYNSGYKPNYMTKKMDLRNGFWGLEPIRERVVKEEAERVWNGDQNSGGFSGGFLGGFADFEGCFISELGELPLLPLDIATHHMHGFGETQLS</sequence>
<evidence type="ECO:0000313" key="3">
    <source>
        <dbReference type="EMBL" id="KAJ7971444.1"/>
    </source>
</evidence>
<organism evidence="3 4">
    <name type="scientific">Quillaja saponaria</name>
    <name type="common">Soap bark tree</name>
    <dbReference type="NCBI Taxonomy" id="32244"/>
    <lineage>
        <taxon>Eukaryota</taxon>
        <taxon>Viridiplantae</taxon>
        <taxon>Streptophyta</taxon>
        <taxon>Embryophyta</taxon>
        <taxon>Tracheophyta</taxon>
        <taxon>Spermatophyta</taxon>
        <taxon>Magnoliopsida</taxon>
        <taxon>eudicotyledons</taxon>
        <taxon>Gunneridae</taxon>
        <taxon>Pentapetalae</taxon>
        <taxon>rosids</taxon>
        <taxon>fabids</taxon>
        <taxon>Fabales</taxon>
        <taxon>Quillajaceae</taxon>
        <taxon>Quillaja</taxon>
    </lineage>
</organism>
<dbReference type="InterPro" id="IPR008889">
    <property type="entry name" value="VQ"/>
</dbReference>